<dbReference type="CDD" id="cd05259">
    <property type="entry name" value="PCBER_SDR_a"/>
    <property type="match status" value="1"/>
</dbReference>
<dbReference type="InterPro" id="IPR045312">
    <property type="entry name" value="PCBER-like"/>
</dbReference>
<dbReference type="InterPro" id="IPR051609">
    <property type="entry name" value="NmrA/Isoflavone_reductase-like"/>
</dbReference>
<organism evidence="4 5">
    <name type="scientific">Diaporthe vaccinii</name>
    <dbReference type="NCBI Taxonomy" id="105482"/>
    <lineage>
        <taxon>Eukaryota</taxon>
        <taxon>Fungi</taxon>
        <taxon>Dikarya</taxon>
        <taxon>Ascomycota</taxon>
        <taxon>Pezizomycotina</taxon>
        <taxon>Sordariomycetes</taxon>
        <taxon>Sordariomycetidae</taxon>
        <taxon>Diaporthales</taxon>
        <taxon>Diaporthaceae</taxon>
        <taxon>Diaporthe</taxon>
        <taxon>Diaporthe eres species complex</taxon>
    </lineage>
</organism>
<dbReference type="PANTHER" id="PTHR47706:SF7">
    <property type="entry name" value="CIPA-LIKE, PUTATIVE (AFU_ORTHOLOGUE AFUA_1G01630)-RELATED"/>
    <property type="match status" value="1"/>
</dbReference>
<evidence type="ECO:0000256" key="1">
    <source>
        <dbReference type="ARBA" id="ARBA00022857"/>
    </source>
</evidence>
<dbReference type="PANTHER" id="PTHR47706">
    <property type="entry name" value="NMRA-LIKE FAMILY PROTEIN"/>
    <property type="match status" value="1"/>
</dbReference>
<dbReference type="Pfam" id="PF05368">
    <property type="entry name" value="NmrA"/>
    <property type="match status" value="1"/>
</dbReference>
<evidence type="ECO:0000313" key="5">
    <source>
        <dbReference type="Proteomes" id="UP001600888"/>
    </source>
</evidence>
<evidence type="ECO:0000313" key="4">
    <source>
        <dbReference type="EMBL" id="KAL2277847.1"/>
    </source>
</evidence>
<evidence type="ECO:0000256" key="2">
    <source>
        <dbReference type="ARBA" id="ARBA00023002"/>
    </source>
</evidence>
<name>A0ABR4E613_9PEZI</name>
<keyword evidence="2" id="KW-0560">Oxidoreductase</keyword>
<proteinExistence type="predicted"/>
<reference evidence="4 5" key="1">
    <citation type="submission" date="2024-03" db="EMBL/GenBank/DDBJ databases">
        <title>A high-quality draft genome sequence of Diaporthe vaccinii, a causative agent of upright dieback and viscid rot disease in cranberry plants.</title>
        <authorList>
            <person name="Sarrasin M."/>
            <person name="Lang B.F."/>
            <person name="Burger G."/>
        </authorList>
    </citation>
    <scope>NUCLEOTIDE SEQUENCE [LARGE SCALE GENOMIC DNA]</scope>
    <source>
        <strain evidence="4 5">IS7</strain>
    </source>
</reference>
<dbReference type="SUPFAM" id="SSF51735">
    <property type="entry name" value="NAD(P)-binding Rossmann-fold domains"/>
    <property type="match status" value="1"/>
</dbReference>
<dbReference type="EMBL" id="JBAWTH010000093">
    <property type="protein sequence ID" value="KAL2277847.1"/>
    <property type="molecule type" value="Genomic_DNA"/>
</dbReference>
<dbReference type="InterPro" id="IPR036291">
    <property type="entry name" value="NAD(P)-bd_dom_sf"/>
</dbReference>
<dbReference type="Gene3D" id="3.40.50.720">
    <property type="entry name" value="NAD(P)-binding Rossmann-like Domain"/>
    <property type="match status" value="1"/>
</dbReference>
<dbReference type="Proteomes" id="UP001600888">
    <property type="component" value="Unassembled WGS sequence"/>
</dbReference>
<keyword evidence="1" id="KW-0521">NADP</keyword>
<evidence type="ECO:0000259" key="3">
    <source>
        <dbReference type="Pfam" id="PF05368"/>
    </source>
</evidence>
<dbReference type="InterPro" id="IPR008030">
    <property type="entry name" value="NmrA-like"/>
</dbReference>
<feature type="domain" description="NmrA-like" evidence="3">
    <location>
        <begin position="47"/>
        <end position="179"/>
    </location>
</feature>
<accession>A0ABR4E613</accession>
<keyword evidence="5" id="KW-1185">Reference proteome</keyword>
<dbReference type="Gene3D" id="3.90.25.10">
    <property type="entry name" value="UDP-galactose 4-epimerase, domain 1"/>
    <property type="match status" value="1"/>
</dbReference>
<protein>
    <recommendedName>
        <fullName evidence="3">NmrA-like domain-containing protein</fullName>
    </recommendedName>
</protein>
<sequence length="351" mass="38451">MLRLGANICRHNIQQSETQYTRSSITSDANNTRLLYYSIPNMAIQQTRKVTLVGATGNVGKHILDSLLTAGHEVTVITRTSSNITVPDKVTLHRGDYTDESFLVTALKGQDVLIAALSFGAYEVQTPLFRAAAEAKVPWIVPCEFGADPKASLNEHISLMKAKKPYRDLIEELGVSSWIGVVNGLWFDYVMRFGAFGLGIDARAKTASFFDDGNTKTNFTTLKRVGEGLAAVLGWPEDDLAKLRNDWVYLSSFHITQREIWAAAVRATGTKEGDWAVSARPSEQVIKECKEQIANGAGMAPAQQLLMALTLGQGIGGDYQEKVVDNERLGLKSESLDDVVKEVVDEILVGQ</sequence>
<gene>
    <name evidence="4" type="ORF">FJTKL_15137</name>
</gene>
<comment type="caution">
    <text evidence="4">The sequence shown here is derived from an EMBL/GenBank/DDBJ whole genome shotgun (WGS) entry which is preliminary data.</text>
</comment>